<evidence type="ECO:0000256" key="2">
    <source>
        <dbReference type="PROSITE-ProRule" id="PRU00285"/>
    </source>
</evidence>
<proteinExistence type="inferred from homology"/>
<dbReference type="PROSITE" id="PS01031">
    <property type="entry name" value="SHSP"/>
    <property type="match status" value="1"/>
</dbReference>
<dbReference type="InterPro" id="IPR002068">
    <property type="entry name" value="A-crystallin/Hsp20_dom"/>
</dbReference>
<dbReference type="InterPro" id="IPR037913">
    <property type="entry name" value="ACD_IbpA/B"/>
</dbReference>
<dbReference type="EMBL" id="JAUOPB010000003">
    <property type="protein sequence ID" value="MDO6421724.1"/>
    <property type="molecule type" value="Genomic_DNA"/>
</dbReference>
<evidence type="ECO:0000259" key="5">
    <source>
        <dbReference type="PROSITE" id="PS01031"/>
    </source>
</evidence>
<comment type="caution">
    <text evidence="6">The sequence shown here is derived from an EMBL/GenBank/DDBJ whole genome shotgun (WGS) entry which is preliminary data.</text>
</comment>
<accession>A0AAW7X2I4</accession>
<dbReference type="SUPFAM" id="SSF49764">
    <property type="entry name" value="HSP20-like chaperones"/>
    <property type="match status" value="1"/>
</dbReference>
<keyword evidence="1" id="KW-0346">Stress response</keyword>
<dbReference type="InterPro" id="IPR008978">
    <property type="entry name" value="HSP20-like_chaperone"/>
</dbReference>
<comment type="similarity">
    <text evidence="2 3">Belongs to the small heat shock protein (HSP20) family.</text>
</comment>
<dbReference type="Proteomes" id="UP001169760">
    <property type="component" value="Unassembled WGS sequence"/>
</dbReference>
<dbReference type="CDD" id="cd06470">
    <property type="entry name" value="ACD_IbpA-B_like"/>
    <property type="match status" value="1"/>
</dbReference>
<sequence length="169" mass="18996">MRDFDLTPLYRSAIGFDRMAGLLDNLTRADQAQPSYPPYNIELTGEDQYRISMAVAGFEDTELSIEVKQGYLTVTGKKAEEKANRTFLHQGIAARNFERRFQLADYVRVVGANMDNGLLHVELVREIPEAMKPRTIQITSTKRNNVRSVDGSLSDSVREARPLDATGTN</sequence>
<feature type="domain" description="SHSP" evidence="5">
    <location>
        <begin position="30"/>
        <end position="141"/>
    </location>
</feature>
<organism evidence="6 7">
    <name type="scientific">Saccharophagus degradans</name>
    <dbReference type="NCBI Taxonomy" id="86304"/>
    <lineage>
        <taxon>Bacteria</taxon>
        <taxon>Pseudomonadati</taxon>
        <taxon>Pseudomonadota</taxon>
        <taxon>Gammaproteobacteria</taxon>
        <taxon>Cellvibrionales</taxon>
        <taxon>Cellvibrionaceae</taxon>
        <taxon>Saccharophagus</taxon>
    </lineage>
</organism>
<reference evidence="6" key="1">
    <citation type="submission" date="2023-07" db="EMBL/GenBank/DDBJ databases">
        <title>Genome content predicts the carbon catabolic preferences of heterotrophic bacteria.</title>
        <authorList>
            <person name="Gralka M."/>
        </authorList>
    </citation>
    <scope>NUCLEOTIDE SEQUENCE</scope>
    <source>
        <strain evidence="6">I3M17_2</strain>
    </source>
</reference>
<dbReference type="PANTHER" id="PTHR47062">
    <property type="match status" value="1"/>
</dbReference>
<name>A0AAW7X2I4_9GAMM</name>
<dbReference type="PANTHER" id="PTHR47062:SF1">
    <property type="entry name" value="SMALL HEAT SHOCK PROTEIN IBPA"/>
    <property type="match status" value="1"/>
</dbReference>
<dbReference type="RefSeq" id="WP_303491346.1">
    <property type="nucleotide sequence ID" value="NZ_JAUOPB010000003.1"/>
</dbReference>
<feature type="compositionally biased region" description="Polar residues" evidence="4">
    <location>
        <begin position="142"/>
        <end position="155"/>
    </location>
</feature>
<evidence type="ECO:0000256" key="1">
    <source>
        <dbReference type="ARBA" id="ARBA00023016"/>
    </source>
</evidence>
<evidence type="ECO:0000313" key="6">
    <source>
        <dbReference type="EMBL" id="MDO6421724.1"/>
    </source>
</evidence>
<feature type="region of interest" description="Disordered" evidence="4">
    <location>
        <begin position="142"/>
        <end position="169"/>
    </location>
</feature>
<evidence type="ECO:0000313" key="7">
    <source>
        <dbReference type="Proteomes" id="UP001169760"/>
    </source>
</evidence>
<gene>
    <name evidence="6" type="ORF">Q4521_04495</name>
</gene>
<protein>
    <submittedName>
        <fullName evidence="6">Hsp20 family protein</fullName>
    </submittedName>
</protein>
<evidence type="ECO:0000256" key="3">
    <source>
        <dbReference type="RuleBase" id="RU003616"/>
    </source>
</evidence>
<evidence type="ECO:0000256" key="4">
    <source>
        <dbReference type="SAM" id="MobiDB-lite"/>
    </source>
</evidence>
<dbReference type="Gene3D" id="2.60.40.790">
    <property type="match status" value="1"/>
</dbReference>
<dbReference type="AlphaFoldDB" id="A0AAW7X2I4"/>
<dbReference type="Pfam" id="PF00011">
    <property type="entry name" value="HSP20"/>
    <property type="match status" value="1"/>
</dbReference>